<dbReference type="RefSeq" id="WP_133519317.1">
    <property type="nucleotide sequence ID" value="NZ_SNVW01000004.1"/>
</dbReference>
<reference evidence="2 3" key="1">
    <citation type="submission" date="2019-03" db="EMBL/GenBank/DDBJ databases">
        <title>Genomic analyses of the natural microbiome of Caenorhabditis elegans.</title>
        <authorList>
            <person name="Samuel B."/>
        </authorList>
    </citation>
    <scope>NUCLEOTIDE SEQUENCE [LARGE SCALE GENOMIC DNA]</scope>
    <source>
        <strain evidence="2 3">JUb65</strain>
    </source>
</reference>
<protein>
    <recommendedName>
        <fullName evidence="1">N-acetyltransferase domain-containing protein</fullName>
    </recommendedName>
</protein>
<name>A0A4R6DIT3_9MICO</name>
<dbReference type="GO" id="GO:0016747">
    <property type="term" value="F:acyltransferase activity, transferring groups other than amino-acyl groups"/>
    <property type="evidence" value="ECO:0007669"/>
    <property type="project" value="InterPro"/>
</dbReference>
<accession>A0A4R6DIT3</accession>
<dbReference type="Gene3D" id="3.40.630.30">
    <property type="match status" value="1"/>
</dbReference>
<organism evidence="2 3">
    <name type="scientific">Curtobacterium flaccumfaciens</name>
    <dbReference type="NCBI Taxonomy" id="2035"/>
    <lineage>
        <taxon>Bacteria</taxon>
        <taxon>Bacillati</taxon>
        <taxon>Actinomycetota</taxon>
        <taxon>Actinomycetes</taxon>
        <taxon>Micrococcales</taxon>
        <taxon>Microbacteriaceae</taxon>
        <taxon>Curtobacterium</taxon>
    </lineage>
</organism>
<dbReference type="PROSITE" id="PS51186">
    <property type="entry name" value="GNAT"/>
    <property type="match status" value="1"/>
</dbReference>
<evidence type="ECO:0000313" key="2">
    <source>
        <dbReference type="EMBL" id="TDN44607.1"/>
    </source>
</evidence>
<dbReference type="InterPro" id="IPR000182">
    <property type="entry name" value="GNAT_dom"/>
</dbReference>
<feature type="domain" description="N-acetyltransferase" evidence="1">
    <location>
        <begin position="10"/>
        <end position="192"/>
    </location>
</feature>
<comment type="caution">
    <text evidence="2">The sequence shown here is derived from an EMBL/GenBank/DDBJ whole genome shotgun (WGS) entry which is preliminary data.</text>
</comment>
<gene>
    <name evidence="2" type="ORF">EDF64_1048</name>
</gene>
<dbReference type="EMBL" id="SNVW01000004">
    <property type="protein sequence ID" value="TDN44607.1"/>
    <property type="molecule type" value="Genomic_DNA"/>
</dbReference>
<dbReference type="SUPFAM" id="SSF55729">
    <property type="entry name" value="Acyl-CoA N-acyltransferases (Nat)"/>
    <property type="match status" value="1"/>
</dbReference>
<proteinExistence type="predicted"/>
<dbReference type="Proteomes" id="UP000295764">
    <property type="component" value="Unassembled WGS sequence"/>
</dbReference>
<evidence type="ECO:0000259" key="1">
    <source>
        <dbReference type="PROSITE" id="PS51186"/>
    </source>
</evidence>
<evidence type="ECO:0000313" key="3">
    <source>
        <dbReference type="Proteomes" id="UP000295764"/>
    </source>
</evidence>
<dbReference type="OrthoDB" id="3239945at2"/>
<dbReference type="InterPro" id="IPR016181">
    <property type="entry name" value="Acyl_CoA_acyltransferase"/>
</dbReference>
<sequence length="198" mass="21055">MSGHDPAAARTVRPLDASTWAAFAELCASSDGYPSGCWCIGFHEEGTAGGASCNRQRKLDRVTAGTTHAALVFEGDQCVGWCQYGPASEVVRIKNRRQYDASQDGDPPDWRIGCNYARAGHRRQGVATMALEGALQLIAAAGGGRVEGYPEPAGAVPAGFLFHGALSTFERAGFVRDRMVGKHRWVVTRTVGSAAADR</sequence>
<dbReference type="AlphaFoldDB" id="A0A4R6DIT3"/>